<dbReference type="CDD" id="cd12148">
    <property type="entry name" value="fungal_TF_MHR"/>
    <property type="match status" value="1"/>
</dbReference>
<comment type="caution">
    <text evidence="7">The sequence shown here is derived from an EMBL/GenBank/DDBJ whole genome shotgun (WGS) entry which is preliminary data.</text>
</comment>
<reference evidence="7 8" key="1">
    <citation type="submission" date="2024-01" db="EMBL/GenBank/DDBJ databases">
        <title>Complete genome of Cladobotryum mycophilum ATHUM6906.</title>
        <authorList>
            <person name="Christinaki A.C."/>
            <person name="Myridakis A.I."/>
            <person name="Kouvelis V.N."/>
        </authorList>
    </citation>
    <scope>NUCLEOTIDE SEQUENCE [LARGE SCALE GENOMIC DNA]</scope>
    <source>
        <strain evidence="7 8">ATHUM6906</strain>
    </source>
</reference>
<keyword evidence="3" id="KW-0238">DNA-binding</keyword>
<evidence type="ECO:0000313" key="8">
    <source>
        <dbReference type="Proteomes" id="UP001338125"/>
    </source>
</evidence>
<protein>
    <submittedName>
        <fullName evidence="7">Transcription factor himD</fullName>
    </submittedName>
</protein>
<dbReference type="InterPro" id="IPR051089">
    <property type="entry name" value="prtT"/>
</dbReference>
<evidence type="ECO:0000256" key="1">
    <source>
        <dbReference type="ARBA" id="ARBA00004123"/>
    </source>
</evidence>
<feature type="compositionally biased region" description="Polar residues" evidence="6">
    <location>
        <begin position="84"/>
        <end position="96"/>
    </location>
</feature>
<keyword evidence="2" id="KW-0805">Transcription regulation</keyword>
<evidence type="ECO:0000256" key="2">
    <source>
        <dbReference type="ARBA" id="ARBA00023015"/>
    </source>
</evidence>
<evidence type="ECO:0000256" key="5">
    <source>
        <dbReference type="ARBA" id="ARBA00023242"/>
    </source>
</evidence>
<gene>
    <name evidence="7" type="ORF">PT974_06054</name>
</gene>
<evidence type="ECO:0000256" key="6">
    <source>
        <dbReference type="SAM" id="MobiDB-lite"/>
    </source>
</evidence>
<accession>A0ABR0SKI0</accession>
<evidence type="ECO:0000313" key="7">
    <source>
        <dbReference type="EMBL" id="KAK5992639.1"/>
    </source>
</evidence>
<sequence>MGAACAPCATAKAKCIRSNDSPGAKCDSSTDVSIVESVGTSVSHNHQQLFRDASSDPLLCPSRTAQIEERLNGLVNLLKASGDLANTQAGPSSQGGITDERARRGISDTPSYSSPSSSIPPSSNPWAIDPTYNSSTPKSCICHPESEEAPPPPDTDENLLNFYRETHQPVHPFVVIPPNVSAATLKSRRPFLMAAVRMVSSFRNLRSMRAQMYHLMKYISDHMLIRSEKSLDLLLGIIVILGYQQYHCCLHGQLNNLIALAVTLVGDIGINRPPGLNERLLLMVVRPPEPMGRTNEERRAFLGAWYWASVISMNFGKVQSMRYNNYLQESLQYLEREMEYESDIYLINLVRIQRLTERIAEFNYKDKAVGEIYPVPTAPASAYVSAFQSELNHLTNNMPEHLKQDKIFRVFLDSARLRLYEPPVVDKDLINSLSESFASVSLDPSSPLDKIYQSSAAITSWFDNWLSVPVSSYYLQTTAVGSHLVWALTMLGRWAKLATPRAMYGQIPIQDPSTQHPNMGLYNPDLESSQCESGVSGMTGVTAGKQPMRPGQPLHHDPRYSGHFEGSDPDLAAAVAVLRSQLQAQPGLMVNVPEILSAICNRFDQANATYQWCSTDSDRLHKNLWVMTALKVRITRAKLEKWAELVSTGGEGMHLEGKAERDAREMNMSEWYGGPFPSQAAGSALDELESLDASSMGQSEDPWDAVQASFAGSNSPWTNDLLTDLDPSIWFDGYFDFGEVIMNSMGNVEQ</sequence>
<feature type="compositionally biased region" description="Low complexity" evidence="6">
    <location>
        <begin position="107"/>
        <end position="125"/>
    </location>
</feature>
<keyword evidence="5" id="KW-0539">Nucleus</keyword>
<feature type="region of interest" description="Disordered" evidence="6">
    <location>
        <begin position="84"/>
        <end position="157"/>
    </location>
</feature>
<keyword evidence="8" id="KW-1185">Reference proteome</keyword>
<organism evidence="7 8">
    <name type="scientific">Cladobotryum mycophilum</name>
    <dbReference type="NCBI Taxonomy" id="491253"/>
    <lineage>
        <taxon>Eukaryota</taxon>
        <taxon>Fungi</taxon>
        <taxon>Dikarya</taxon>
        <taxon>Ascomycota</taxon>
        <taxon>Pezizomycotina</taxon>
        <taxon>Sordariomycetes</taxon>
        <taxon>Hypocreomycetidae</taxon>
        <taxon>Hypocreales</taxon>
        <taxon>Hypocreaceae</taxon>
        <taxon>Cladobotryum</taxon>
    </lineage>
</organism>
<proteinExistence type="predicted"/>
<dbReference type="Proteomes" id="UP001338125">
    <property type="component" value="Unassembled WGS sequence"/>
</dbReference>
<keyword evidence="4" id="KW-0804">Transcription</keyword>
<dbReference type="PANTHER" id="PTHR31845">
    <property type="entry name" value="FINGER DOMAIN PROTEIN, PUTATIVE-RELATED"/>
    <property type="match status" value="1"/>
</dbReference>
<name>A0ABR0SKI0_9HYPO</name>
<evidence type="ECO:0000256" key="4">
    <source>
        <dbReference type="ARBA" id="ARBA00023163"/>
    </source>
</evidence>
<evidence type="ECO:0000256" key="3">
    <source>
        <dbReference type="ARBA" id="ARBA00023125"/>
    </source>
</evidence>
<dbReference type="PANTHER" id="PTHR31845:SF10">
    <property type="entry name" value="ZN(II)2CYS6 TRANSCRIPTION FACTOR (EUROFUNG)"/>
    <property type="match status" value="1"/>
</dbReference>
<dbReference type="EMBL" id="JAVFKD010000012">
    <property type="protein sequence ID" value="KAK5992639.1"/>
    <property type="molecule type" value="Genomic_DNA"/>
</dbReference>
<comment type="subcellular location">
    <subcellularLocation>
        <location evidence="1">Nucleus</location>
    </subcellularLocation>
</comment>